<evidence type="ECO:0000313" key="2">
    <source>
        <dbReference type="Proteomes" id="UP001150924"/>
    </source>
</evidence>
<reference evidence="1" key="1">
    <citation type="submission" date="2022-11" db="EMBL/GenBank/DDBJ databases">
        <title>Minimal conservation of predation-associated metabolite biosynthetic gene clusters underscores biosynthetic potential of Myxococcota including descriptions for ten novel species: Archangium lansinium sp. nov., Myxococcus landrumus sp. nov., Nannocystis bai.</title>
        <authorList>
            <person name="Ahearne A."/>
            <person name="Stevens C."/>
            <person name="Phillips K."/>
        </authorList>
    </citation>
    <scope>NUCLEOTIDE SEQUENCE</scope>
    <source>
        <strain evidence="1">Na p29</strain>
    </source>
</reference>
<keyword evidence="2" id="KW-1185">Reference proteome</keyword>
<accession>A0A9X3EZ79</accession>
<protein>
    <submittedName>
        <fullName evidence="1">Uncharacterized protein</fullName>
    </submittedName>
</protein>
<dbReference type="AlphaFoldDB" id="A0A9X3EZ79"/>
<proteinExistence type="predicted"/>
<dbReference type="EMBL" id="JAPNKE010000002">
    <property type="protein sequence ID" value="MCY1013069.1"/>
    <property type="molecule type" value="Genomic_DNA"/>
</dbReference>
<dbReference type="Proteomes" id="UP001150924">
    <property type="component" value="Unassembled WGS sequence"/>
</dbReference>
<comment type="caution">
    <text evidence="1">The sequence shown here is derived from an EMBL/GenBank/DDBJ whole genome shotgun (WGS) entry which is preliminary data.</text>
</comment>
<dbReference type="RefSeq" id="WP_267776738.1">
    <property type="nucleotide sequence ID" value="NZ_JAPNKE010000002.1"/>
</dbReference>
<name>A0A9X3EZ79_9BACT</name>
<evidence type="ECO:0000313" key="1">
    <source>
        <dbReference type="EMBL" id="MCY1013069.1"/>
    </source>
</evidence>
<sequence>MLVAFHGALDLPGARQAVAACFDVLVGVRLAAGDRLYVDTIAEVRPRGGLAELFAWKPELSAVEPTTVEPQVIR</sequence>
<gene>
    <name evidence="1" type="ORF">OV079_47565</name>
</gene>
<organism evidence="1 2">
    <name type="scientific">Nannocystis pusilla</name>
    <dbReference type="NCBI Taxonomy" id="889268"/>
    <lineage>
        <taxon>Bacteria</taxon>
        <taxon>Pseudomonadati</taxon>
        <taxon>Myxococcota</taxon>
        <taxon>Polyangia</taxon>
        <taxon>Nannocystales</taxon>
        <taxon>Nannocystaceae</taxon>
        <taxon>Nannocystis</taxon>
    </lineage>
</organism>